<accession>A0A8S5M3Q0</accession>
<reference evidence="1" key="1">
    <citation type="journal article" date="2021" name="Proc. Natl. Acad. Sci. U.S.A.">
        <title>A Catalog of Tens of Thousands of Viruses from Human Metagenomes Reveals Hidden Associations with Chronic Diseases.</title>
        <authorList>
            <person name="Tisza M.J."/>
            <person name="Buck C.B."/>
        </authorList>
    </citation>
    <scope>NUCLEOTIDE SEQUENCE</scope>
    <source>
        <strain evidence="1">Ctz7e2</strain>
    </source>
</reference>
<evidence type="ECO:0000313" key="1">
    <source>
        <dbReference type="EMBL" id="DAD76852.1"/>
    </source>
</evidence>
<name>A0A8S5M3Q0_9CAUD</name>
<dbReference type="EMBL" id="BK014810">
    <property type="protein sequence ID" value="DAD76852.1"/>
    <property type="molecule type" value="Genomic_DNA"/>
</dbReference>
<organism evidence="1">
    <name type="scientific">Siphoviridae sp. ctz7e2</name>
    <dbReference type="NCBI Taxonomy" id="2826526"/>
    <lineage>
        <taxon>Viruses</taxon>
        <taxon>Duplodnaviria</taxon>
        <taxon>Heunggongvirae</taxon>
        <taxon>Uroviricota</taxon>
        <taxon>Caudoviricetes</taxon>
    </lineage>
</organism>
<protein>
    <submittedName>
        <fullName evidence="1">Uncharacterized protein</fullName>
    </submittedName>
</protein>
<sequence>MSRPRKPAQWALTRARRRLEETARAINADPELAADLTSGQRVIALADEIQQEAVAHWRQQMTGRNTDDRP</sequence>
<proteinExistence type="predicted"/>